<protein>
    <submittedName>
        <fullName evidence="1">Uncharacterized protein</fullName>
    </submittedName>
</protein>
<keyword evidence="2" id="KW-1185">Reference proteome</keyword>
<gene>
    <name evidence="1" type="ORF">FB45DRAFT_1018557</name>
</gene>
<dbReference type="Proteomes" id="UP001221142">
    <property type="component" value="Unassembled WGS sequence"/>
</dbReference>
<name>A0AAD7CKP0_9AGAR</name>
<comment type="caution">
    <text evidence="1">The sequence shown here is derived from an EMBL/GenBank/DDBJ whole genome shotgun (WGS) entry which is preliminary data.</text>
</comment>
<evidence type="ECO:0000313" key="2">
    <source>
        <dbReference type="Proteomes" id="UP001221142"/>
    </source>
</evidence>
<evidence type="ECO:0000313" key="1">
    <source>
        <dbReference type="EMBL" id="KAJ7651205.1"/>
    </source>
</evidence>
<dbReference type="EMBL" id="JARKIF010000001">
    <property type="protein sequence ID" value="KAJ7651205.1"/>
    <property type="molecule type" value="Genomic_DNA"/>
</dbReference>
<sequence length="141" mass="16697">MIDIIYGNCCNPHRVIVLNPSNLKNKQVDSLAKRMYECFRSWDKMRIFGYPYGYPIDLSDLRQEKMSEALRESQVHTIILHSSFTRIPRHILSLGEIHSLEVLRFQRPFIDPRFCDSLVSQIDSEPRLKKLAEYTKLWQVL</sequence>
<proteinExistence type="predicted"/>
<dbReference type="AlphaFoldDB" id="A0AAD7CKP0"/>
<reference evidence="1" key="1">
    <citation type="submission" date="2023-03" db="EMBL/GenBank/DDBJ databases">
        <title>Massive genome expansion in bonnet fungi (Mycena s.s.) driven by repeated elements and novel gene families across ecological guilds.</title>
        <authorList>
            <consortium name="Lawrence Berkeley National Laboratory"/>
            <person name="Harder C.B."/>
            <person name="Miyauchi S."/>
            <person name="Viragh M."/>
            <person name="Kuo A."/>
            <person name="Thoen E."/>
            <person name="Andreopoulos B."/>
            <person name="Lu D."/>
            <person name="Skrede I."/>
            <person name="Drula E."/>
            <person name="Henrissat B."/>
            <person name="Morin E."/>
            <person name="Kohler A."/>
            <person name="Barry K."/>
            <person name="LaButti K."/>
            <person name="Morin E."/>
            <person name="Salamov A."/>
            <person name="Lipzen A."/>
            <person name="Mereny Z."/>
            <person name="Hegedus B."/>
            <person name="Baldrian P."/>
            <person name="Stursova M."/>
            <person name="Weitz H."/>
            <person name="Taylor A."/>
            <person name="Grigoriev I.V."/>
            <person name="Nagy L.G."/>
            <person name="Martin F."/>
            <person name="Kauserud H."/>
        </authorList>
    </citation>
    <scope>NUCLEOTIDE SEQUENCE</scope>
    <source>
        <strain evidence="1">9284</strain>
    </source>
</reference>
<accession>A0AAD7CKP0</accession>
<organism evidence="1 2">
    <name type="scientific">Roridomyces roridus</name>
    <dbReference type="NCBI Taxonomy" id="1738132"/>
    <lineage>
        <taxon>Eukaryota</taxon>
        <taxon>Fungi</taxon>
        <taxon>Dikarya</taxon>
        <taxon>Basidiomycota</taxon>
        <taxon>Agaricomycotina</taxon>
        <taxon>Agaricomycetes</taxon>
        <taxon>Agaricomycetidae</taxon>
        <taxon>Agaricales</taxon>
        <taxon>Marasmiineae</taxon>
        <taxon>Mycenaceae</taxon>
        <taxon>Roridomyces</taxon>
    </lineage>
</organism>